<proteinExistence type="predicted"/>
<evidence type="ECO:0000259" key="1">
    <source>
        <dbReference type="Pfam" id="PF06985"/>
    </source>
</evidence>
<name>A0A6G1GND6_9PEZI</name>
<evidence type="ECO:0000313" key="3">
    <source>
        <dbReference type="Proteomes" id="UP000800041"/>
    </source>
</evidence>
<dbReference type="Proteomes" id="UP000800041">
    <property type="component" value="Unassembled WGS sequence"/>
</dbReference>
<gene>
    <name evidence="2" type="ORF">K402DRAFT_196280</name>
</gene>
<accession>A0A6G1GND6</accession>
<dbReference type="EMBL" id="ML977184">
    <property type="protein sequence ID" value="KAF1982476.1"/>
    <property type="molecule type" value="Genomic_DNA"/>
</dbReference>
<dbReference type="InterPro" id="IPR010730">
    <property type="entry name" value="HET"/>
</dbReference>
<sequence length="687" mass="76975">MGACSFLCLTCKSTLGRVKCINKNGYPVSPSFEQGQSYIHHQTLSSLKMSAREQCYICIRLWDAFDRAYGFGGAPSLDDSRSPKYWCALSAGPANLNGVPTQLNIWFFNPSSNFGQPYSMFEATMSQQLQGHVAIPASTGSSGKFQSLGQASRWLSRCITQHDRCSAGRGRELPTRLVKVSKEKGGFSARLCNNSDVPSHSKYLTLSHCWGKVRFVTLTAQNLSQMRKSIPVAKLPRVFQDAMLVTQELGFGYIWIDSLCIIQNSESDWLNESANMYRVYANSTCNLAATSSHNGQEGLFAPTDMKATVPPEFNFSQLLGKASSPYTITSSSDWSREISWAPLHQRAWVCQEQVLAPRILHFAKEQLYWECFQEESCEAFPNGSLRKISLHKNLGNLKSLVPITPVLPHATSTHDLYEQWELLVRNYTSCDLTCATDKFPALSGLAKMFQKHLKDTYLAGLWGNNLLNGLMWEAHHSYGTISPGYRAPSWSWASVDGAVNPRRGVRRDTMKPLVRVLEATTKPLTKDPTGQIQGGFLRLAGSLRQITLAKHPPTSIVYWKFNLFDDQSASRNSQCGVRFCSWVKGQPPDLFVAQSPRNACETDNLFMMPLFSVDPKYSDRTGGDEYPQDVQGLVLRPEKGVTGTFKKVGIFLMKMKCYEAIFRKKARISSCYYEGFDGSDMYSIRMI</sequence>
<dbReference type="PANTHER" id="PTHR33112">
    <property type="entry name" value="DOMAIN PROTEIN, PUTATIVE-RELATED"/>
    <property type="match status" value="1"/>
</dbReference>
<evidence type="ECO:0000313" key="2">
    <source>
        <dbReference type="EMBL" id="KAF1982476.1"/>
    </source>
</evidence>
<keyword evidence="3" id="KW-1185">Reference proteome</keyword>
<dbReference type="PANTHER" id="PTHR33112:SF8">
    <property type="entry name" value="HETEROKARYON INCOMPATIBILITY DOMAIN-CONTAINING PROTEIN"/>
    <property type="match status" value="1"/>
</dbReference>
<reference evidence="2" key="1">
    <citation type="journal article" date="2020" name="Stud. Mycol.">
        <title>101 Dothideomycetes genomes: a test case for predicting lifestyles and emergence of pathogens.</title>
        <authorList>
            <person name="Haridas S."/>
            <person name="Albert R."/>
            <person name="Binder M."/>
            <person name="Bloem J."/>
            <person name="Labutti K."/>
            <person name="Salamov A."/>
            <person name="Andreopoulos B."/>
            <person name="Baker S."/>
            <person name="Barry K."/>
            <person name="Bills G."/>
            <person name="Bluhm B."/>
            <person name="Cannon C."/>
            <person name="Castanera R."/>
            <person name="Culley D."/>
            <person name="Daum C."/>
            <person name="Ezra D."/>
            <person name="Gonzalez J."/>
            <person name="Henrissat B."/>
            <person name="Kuo A."/>
            <person name="Liang C."/>
            <person name="Lipzen A."/>
            <person name="Lutzoni F."/>
            <person name="Magnuson J."/>
            <person name="Mondo S."/>
            <person name="Nolan M."/>
            <person name="Ohm R."/>
            <person name="Pangilinan J."/>
            <person name="Park H.-J."/>
            <person name="Ramirez L."/>
            <person name="Alfaro M."/>
            <person name="Sun H."/>
            <person name="Tritt A."/>
            <person name="Yoshinaga Y."/>
            <person name="Zwiers L.-H."/>
            <person name="Turgeon B."/>
            <person name="Goodwin S."/>
            <person name="Spatafora J."/>
            <person name="Crous P."/>
            <person name="Grigoriev I."/>
        </authorList>
    </citation>
    <scope>NUCLEOTIDE SEQUENCE</scope>
    <source>
        <strain evidence="2">CBS 113979</strain>
    </source>
</reference>
<protein>
    <submittedName>
        <fullName evidence="2">HET-domain-containing protein</fullName>
    </submittedName>
</protein>
<feature type="domain" description="Heterokaryon incompatibility" evidence="1">
    <location>
        <begin position="203"/>
        <end position="352"/>
    </location>
</feature>
<dbReference type="Pfam" id="PF06985">
    <property type="entry name" value="HET"/>
    <property type="match status" value="1"/>
</dbReference>
<dbReference type="AlphaFoldDB" id="A0A6G1GND6"/>
<organism evidence="2 3">
    <name type="scientific">Aulographum hederae CBS 113979</name>
    <dbReference type="NCBI Taxonomy" id="1176131"/>
    <lineage>
        <taxon>Eukaryota</taxon>
        <taxon>Fungi</taxon>
        <taxon>Dikarya</taxon>
        <taxon>Ascomycota</taxon>
        <taxon>Pezizomycotina</taxon>
        <taxon>Dothideomycetes</taxon>
        <taxon>Pleosporomycetidae</taxon>
        <taxon>Aulographales</taxon>
        <taxon>Aulographaceae</taxon>
    </lineage>
</organism>
<dbReference type="OrthoDB" id="2958217at2759"/>